<name>A0A7X0H5P4_9BACT</name>
<dbReference type="EMBL" id="JACHGY010000001">
    <property type="protein sequence ID" value="MBB6429613.1"/>
    <property type="molecule type" value="Genomic_DNA"/>
</dbReference>
<dbReference type="PANTHER" id="PTHR41386">
    <property type="entry name" value="INTEGRAL MEMBRANE PROTEIN-RELATED"/>
    <property type="match status" value="1"/>
</dbReference>
<keyword evidence="3" id="KW-1185">Reference proteome</keyword>
<dbReference type="InterPro" id="IPR010406">
    <property type="entry name" value="DUF1003"/>
</dbReference>
<proteinExistence type="predicted"/>
<keyword evidence="1" id="KW-0472">Membrane</keyword>
<reference evidence="2 3" key="1">
    <citation type="submission" date="2020-08" db="EMBL/GenBank/DDBJ databases">
        <title>Genomic Encyclopedia of Type Strains, Phase IV (KMG-IV): sequencing the most valuable type-strain genomes for metagenomic binning, comparative biology and taxonomic classification.</title>
        <authorList>
            <person name="Goeker M."/>
        </authorList>
    </citation>
    <scope>NUCLEOTIDE SEQUENCE [LARGE SCALE GENOMIC DNA]</scope>
    <source>
        <strain evidence="2 3">DSM 103725</strain>
    </source>
</reference>
<dbReference type="PANTHER" id="PTHR41386:SF1">
    <property type="entry name" value="MEMBRANE PROTEIN"/>
    <property type="match status" value="1"/>
</dbReference>
<keyword evidence="1" id="KW-0812">Transmembrane</keyword>
<dbReference type="RefSeq" id="WP_184677185.1">
    <property type="nucleotide sequence ID" value="NZ_JACHGY010000001.1"/>
</dbReference>
<accession>A0A7X0H5P4</accession>
<comment type="caution">
    <text evidence="2">The sequence shown here is derived from an EMBL/GenBank/DDBJ whole genome shotgun (WGS) entry which is preliminary data.</text>
</comment>
<evidence type="ECO:0000313" key="2">
    <source>
        <dbReference type="EMBL" id="MBB6429613.1"/>
    </source>
</evidence>
<feature type="transmembrane region" description="Helical" evidence="1">
    <location>
        <begin position="68"/>
        <end position="90"/>
    </location>
</feature>
<protein>
    <submittedName>
        <fullName evidence="2">Putative membrane protein</fullName>
    </submittedName>
</protein>
<organism evidence="2 3">
    <name type="scientific">Algisphaera agarilytica</name>
    <dbReference type="NCBI Taxonomy" id="1385975"/>
    <lineage>
        <taxon>Bacteria</taxon>
        <taxon>Pseudomonadati</taxon>
        <taxon>Planctomycetota</taxon>
        <taxon>Phycisphaerae</taxon>
        <taxon>Phycisphaerales</taxon>
        <taxon>Phycisphaeraceae</taxon>
        <taxon>Algisphaera</taxon>
    </lineage>
</organism>
<evidence type="ECO:0000313" key="3">
    <source>
        <dbReference type="Proteomes" id="UP000541810"/>
    </source>
</evidence>
<dbReference type="AlphaFoldDB" id="A0A7X0H5P4"/>
<dbReference type="Proteomes" id="UP000541810">
    <property type="component" value="Unassembled WGS sequence"/>
</dbReference>
<feature type="transmembrane region" description="Helical" evidence="1">
    <location>
        <begin position="102"/>
        <end position="122"/>
    </location>
</feature>
<dbReference type="Pfam" id="PF06210">
    <property type="entry name" value="DUF1003"/>
    <property type="match status" value="1"/>
</dbReference>
<sequence length="179" mass="19743">MAVKKYISNLARALLGKPYNKLTEREKRVIDAMAAGEPVAQNVNTVFHEKLSVGQRVADWMAKVAGSWGFIITFVVILGSWMTLNSFILIRNDVDAFDPYPYILLNLVLSTLAALQAPVIMMSQNRQSEKDRLTAANAFEVSLKTELEIQQLHKKVDELTAKLVGNSDESGESEGTGSA</sequence>
<keyword evidence="1" id="KW-1133">Transmembrane helix</keyword>
<gene>
    <name evidence="2" type="ORF">HNQ40_001419</name>
</gene>
<evidence type="ECO:0000256" key="1">
    <source>
        <dbReference type="SAM" id="Phobius"/>
    </source>
</evidence>